<evidence type="ECO:0000256" key="2">
    <source>
        <dbReference type="SAM" id="Phobius"/>
    </source>
</evidence>
<accession>A0A2J6S5I6</accession>
<keyword evidence="2" id="KW-0472">Membrane</keyword>
<name>A0A2J6S5I6_HYAVF</name>
<dbReference type="EMBL" id="KZ613939">
    <property type="protein sequence ID" value="PMD46033.1"/>
    <property type="molecule type" value="Genomic_DNA"/>
</dbReference>
<proteinExistence type="predicted"/>
<sequence length="633" mass="66903">MWGAGTCWSCAVRLAAEYIRGSWRSTSPEAHRCGTSTEQALDDENVGARLPPAQRVKDGQRILGVTAIRHSTVIVAYPKITERPALVRRKLGGNHWNLIHEGIQGQKRDASICATDYSLCPQSLGGGCCPTDRVCGSSSCYPSSAAATASGCGQEGYFNCGVEEGGGCCPTSYICGVGSCTPSPGVTYSQTCSADQYLCAASFGYGCCKSGFDCWYNSCYATASVTFAVTETLTTTNANSNLETITTTITTATIPGLPTGIPPTDAVISQITQPASPIPKSAASSVSSGGLTTPELGGIIGGAIFILIALLIATFIIVRRLNKAIKVTEMANSRTSSSGPRSGRSGPRPIDVDALSVDPLMMSPSEAGGSIRRPSQFSNTTNQIHELDTDSPPQFNSPFSPGTPPYVKYKGGYKPVSTTSESIYSRSTRQDSVELPTPPQQQNPNAGYFDIPPQSTRQRGSADSTPSAMSRRPSHARQWSNASDVSQGSNPSNPAELDVGTESPKANSRRSSGSFTKTLQDLGIGMSRMVSFRRRSDPPVLTGGPVRTEKPDWKTNTAYLGAGQGLGHIPEAGESRLNLENEAGVSNAQMREIALRDPQSPIVKEGTRIFSQEITGEEVPEFLMGNEPGSTSS</sequence>
<feature type="compositionally biased region" description="Polar residues" evidence="1">
    <location>
        <begin position="391"/>
        <end position="400"/>
    </location>
</feature>
<evidence type="ECO:0000313" key="3">
    <source>
        <dbReference type="EMBL" id="PMD46033.1"/>
    </source>
</evidence>
<gene>
    <name evidence="3" type="ORF">L207DRAFT_204857</name>
</gene>
<feature type="region of interest" description="Disordered" evidence="1">
    <location>
        <begin position="383"/>
        <end position="517"/>
    </location>
</feature>
<keyword evidence="2" id="KW-1133">Transmembrane helix</keyword>
<feature type="transmembrane region" description="Helical" evidence="2">
    <location>
        <begin position="296"/>
        <end position="318"/>
    </location>
</feature>
<dbReference type="OrthoDB" id="5292518at2759"/>
<protein>
    <submittedName>
        <fullName evidence="3">Uncharacterized protein</fullName>
    </submittedName>
</protein>
<keyword evidence="2" id="KW-0812">Transmembrane</keyword>
<evidence type="ECO:0000256" key="1">
    <source>
        <dbReference type="SAM" id="MobiDB-lite"/>
    </source>
</evidence>
<dbReference type="STRING" id="1149755.A0A2J6S5I6"/>
<reference evidence="3 4" key="1">
    <citation type="submission" date="2016-04" db="EMBL/GenBank/DDBJ databases">
        <title>A degradative enzymes factory behind the ericoid mycorrhizal symbiosis.</title>
        <authorList>
            <consortium name="DOE Joint Genome Institute"/>
            <person name="Martino E."/>
            <person name="Morin E."/>
            <person name="Grelet G."/>
            <person name="Kuo A."/>
            <person name="Kohler A."/>
            <person name="Daghino S."/>
            <person name="Barry K."/>
            <person name="Choi C."/>
            <person name="Cichocki N."/>
            <person name="Clum A."/>
            <person name="Copeland A."/>
            <person name="Hainaut M."/>
            <person name="Haridas S."/>
            <person name="Labutti K."/>
            <person name="Lindquist E."/>
            <person name="Lipzen A."/>
            <person name="Khouja H.-R."/>
            <person name="Murat C."/>
            <person name="Ohm R."/>
            <person name="Olson A."/>
            <person name="Spatafora J."/>
            <person name="Veneault-Fourrey C."/>
            <person name="Henrissat B."/>
            <person name="Grigoriev I."/>
            <person name="Martin F."/>
            <person name="Perotto S."/>
        </authorList>
    </citation>
    <scope>NUCLEOTIDE SEQUENCE [LARGE SCALE GENOMIC DNA]</scope>
    <source>
        <strain evidence="3 4">F</strain>
    </source>
</reference>
<evidence type="ECO:0000313" key="4">
    <source>
        <dbReference type="Proteomes" id="UP000235786"/>
    </source>
</evidence>
<dbReference type="Proteomes" id="UP000235786">
    <property type="component" value="Unassembled WGS sequence"/>
</dbReference>
<organism evidence="3 4">
    <name type="scientific">Hyaloscypha variabilis (strain UAMH 11265 / GT02V1 / F)</name>
    <name type="common">Meliniomyces variabilis</name>
    <dbReference type="NCBI Taxonomy" id="1149755"/>
    <lineage>
        <taxon>Eukaryota</taxon>
        <taxon>Fungi</taxon>
        <taxon>Dikarya</taxon>
        <taxon>Ascomycota</taxon>
        <taxon>Pezizomycotina</taxon>
        <taxon>Leotiomycetes</taxon>
        <taxon>Helotiales</taxon>
        <taxon>Hyaloscyphaceae</taxon>
        <taxon>Hyaloscypha</taxon>
        <taxon>Hyaloscypha variabilis</taxon>
    </lineage>
</organism>
<feature type="compositionally biased region" description="Low complexity" evidence="1">
    <location>
        <begin position="336"/>
        <end position="349"/>
    </location>
</feature>
<feature type="compositionally biased region" description="Polar residues" evidence="1">
    <location>
        <begin position="416"/>
        <end position="427"/>
    </location>
</feature>
<feature type="compositionally biased region" description="Polar residues" evidence="1">
    <location>
        <begin position="504"/>
        <end position="517"/>
    </location>
</feature>
<feature type="compositionally biased region" description="Polar residues" evidence="1">
    <location>
        <begin position="453"/>
        <end position="468"/>
    </location>
</feature>
<keyword evidence="4" id="KW-1185">Reference proteome</keyword>
<feature type="region of interest" description="Disordered" evidence="1">
    <location>
        <begin position="329"/>
        <end position="352"/>
    </location>
</feature>
<feature type="compositionally biased region" description="Polar residues" evidence="1">
    <location>
        <begin position="477"/>
        <end position="493"/>
    </location>
</feature>
<dbReference type="AlphaFoldDB" id="A0A2J6S5I6"/>